<dbReference type="EMBL" id="BBML01000007">
    <property type="protein sequence ID" value="GAK97894.1"/>
    <property type="molecule type" value="Genomic_DNA"/>
</dbReference>
<gene>
    <name evidence="1" type="ORF">JCM19294_433</name>
</gene>
<sequence length="45" mass="4997">MGFFISSHNYGTILISVREVDGNFAFAKAKLPPTLKDKLILESKV</sequence>
<organism evidence="1 2">
    <name type="scientific">Nonlabens tegetincola</name>
    <dbReference type="NCBI Taxonomy" id="323273"/>
    <lineage>
        <taxon>Bacteria</taxon>
        <taxon>Pseudomonadati</taxon>
        <taxon>Bacteroidota</taxon>
        <taxon>Flavobacteriia</taxon>
        <taxon>Flavobacteriales</taxon>
        <taxon>Flavobacteriaceae</taxon>
        <taxon>Nonlabens</taxon>
    </lineage>
</organism>
<accession>A0A090Q465</accession>
<reference evidence="1" key="1">
    <citation type="journal article" date="2014" name="Genome Announc.">
        <title>Draft Genome Sequences of Marine Flavobacterium Nonlabens Strains NR17, NR24, NR27, NR32, NR33, and Ara13.</title>
        <authorList>
            <person name="Nakanishi M."/>
            <person name="Meirelles P."/>
            <person name="Suzuki R."/>
            <person name="Takatani N."/>
            <person name="Mino S."/>
            <person name="Suda W."/>
            <person name="Oshima K."/>
            <person name="Hattori M."/>
            <person name="Ohkuma M."/>
            <person name="Hosokawa M."/>
            <person name="Miyashita K."/>
            <person name="Thompson F.L."/>
            <person name="Niwa A."/>
            <person name="Sawabe T."/>
            <person name="Sawabe T."/>
        </authorList>
    </citation>
    <scope>NUCLEOTIDE SEQUENCE [LARGE SCALE GENOMIC DNA]</scope>
    <source>
        <strain evidence="1">JCM 19294</strain>
    </source>
</reference>
<name>A0A090Q465_9FLAO</name>
<dbReference type="AlphaFoldDB" id="A0A090Q465"/>
<evidence type="ECO:0000313" key="2">
    <source>
        <dbReference type="Proteomes" id="UP000029221"/>
    </source>
</evidence>
<dbReference type="Proteomes" id="UP000029221">
    <property type="component" value="Unassembled WGS sequence"/>
</dbReference>
<comment type="caution">
    <text evidence="1">The sequence shown here is derived from an EMBL/GenBank/DDBJ whole genome shotgun (WGS) entry which is preliminary data.</text>
</comment>
<evidence type="ECO:0000313" key="1">
    <source>
        <dbReference type="EMBL" id="GAK97894.1"/>
    </source>
</evidence>
<proteinExistence type="predicted"/>
<protein>
    <submittedName>
        <fullName evidence="1">Uncharacterized protein</fullName>
    </submittedName>
</protein>
<keyword evidence="2" id="KW-1185">Reference proteome</keyword>